<dbReference type="PANTHER" id="PTHR47933:SF45">
    <property type="entry name" value="PENTACOTRIPEPTIDE-REPEAT REGION OF PRORP DOMAIN-CONTAINING PROTEIN"/>
    <property type="match status" value="1"/>
</dbReference>
<dbReference type="EMBL" id="JAUJYO010000014">
    <property type="protein sequence ID" value="KAK1298218.1"/>
    <property type="molecule type" value="Genomic_DNA"/>
</dbReference>
<keyword evidence="1" id="KW-0677">Repeat</keyword>
<evidence type="ECO:0000313" key="3">
    <source>
        <dbReference type="EMBL" id="KAK1298218.1"/>
    </source>
</evidence>
<dbReference type="PANTHER" id="PTHR47933">
    <property type="entry name" value="PENTATRICOPEPTIDE REPEAT-CONTAINING PROTEIN 1, MITOCHONDRIAL"/>
    <property type="match status" value="1"/>
</dbReference>
<evidence type="ECO:0000313" key="4">
    <source>
        <dbReference type="Proteomes" id="UP001180020"/>
    </source>
</evidence>
<organism evidence="3 4">
    <name type="scientific">Acorus calamus</name>
    <name type="common">Sweet flag</name>
    <dbReference type="NCBI Taxonomy" id="4465"/>
    <lineage>
        <taxon>Eukaryota</taxon>
        <taxon>Viridiplantae</taxon>
        <taxon>Streptophyta</taxon>
        <taxon>Embryophyta</taxon>
        <taxon>Tracheophyta</taxon>
        <taxon>Spermatophyta</taxon>
        <taxon>Magnoliopsida</taxon>
        <taxon>Liliopsida</taxon>
        <taxon>Acoraceae</taxon>
        <taxon>Acorus</taxon>
    </lineage>
</organism>
<evidence type="ECO:0000256" key="1">
    <source>
        <dbReference type="ARBA" id="ARBA00022737"/>
    </source>
</evidence>
<dbReference type="Pfam" id="PF01535">
    <property type="entry name" value="PPR"/>
    <property type="match status" value="2"/>
</dbReference>
<evidence type="ECO:0000256" key="2">
    <source>
        <dbReference type="PROSITE-ProRule" id="PRU00708"/>
    </source>
</evidence>
<feature type="repeat" description="PPR" evidence="2">
    <location>
        <begin position="306"/>
        <end position="340"/>
    </location>
</feature>
<accession>A0AAV9DCX2</accession>
<feature type="repeat" description="PPR" evidence="2">
    <location>
        <begin position="446"/>
        <end position="480"/>
    </location>
</feature>
<comment type="caution">
    <text evidence="3">The sequence shown here is derived from an EMBL/GenBank/DDBJ whole genome shotgun (WGS) entry which is preliminary data.</text>
</comment>
<dbReference type="GO" id="GO:0003729">
    <property type="term" value="F:mRNA binding"/>
    <property type="evidence" value="ECO:0007669"/>
    <property type="project" value="TreeGrafter"/>
</dbReference>
<name>A0AAV9DCX2_ACOCL</name>
<dbReference type="InterPro" id="IPR002885">
    <property type="entry name" value="PPR_rpt"/>
</dbReference>
<reference evidence="3" key="1">
    <citation type="journal article" date="2023" name="Nat. Commun.">
        <title>Diploid and tetraploid genomes of Acorus and the evolution of monocots.</title>
        <authorList>
            <person name="Ma L."/>
            <person name="Liu K.W."/>
            <person name="Li Z."/>
            <person name="Hsiao Y.Y."/>
            <person name="Qi Y."/>
            <person name="Fu T."/>
            <person name="Tang G.D."/>
            <person name="Zhang D."/>
            <person name="Sun W.H."/>
            <person name="Liu D.K."/>
            <person name="Li Y."/>
            <person name="Chen G.Z."/>
            <person name="Liu X.D."/>
            <person name="Liao X.Y."/>
            <person name="Jiang Y.T."/>
            <person name="Yu X."/>
            <person name="Hao Y."/>
            <person name="Huang J."/>
            <person name="Zhao X.W."/>
            <person name="Ke S."/>
            <person name="Chen Y.Y."/>
            <person name="Wu W.L."/>
            <person name="Hsu J.L."/>
            <person name="Lin Y.F."/>
            <person name="Huang M.D."/>
            <person name="Li C.Y."/>
            <person name="Huang L."/>
            <person name="Wang Z.W."/>
            <person name="Zhao X."/>
            <person name="Zhong W.Y."/>
            <person name="Peng D.H."/>
            <person name="Ahmad S."/>
            <person name="Lan S."/>
            <person name="Zhang J.S."/>
            <person name="Tsai W.C."/>
            <person name="Van de Peer Y."/>
            <person name="Liu Z.J."/>
        </authorList>
    </citation>
    <scope>NUCLEOTIDE SEQUENCE</scope>
    <source>
        <strain evidence="3">CP</strain>
    </source>
</reference>
<dbReference type="PROSITE" id="PS51375">
    <property type="entry name" value="PPR"/>
    <property type="match status" value="7"/>
</dbReference>
<feature type="repeat" description="PPR" evidence="2">
    <location>
        <begin position="341"/>
        <end position="375"/>
    </location>
</feature>
<dbReference type="Gene3D" id="1.25.40.10">
    <property type="entry name" value="Tetratricopeptide repeat domain"/>
    <property type="match status" value="5"/>
</dbReference>
<feature type="repeat" description="PPR" evidence="2">
    <location>
        <begin position="271"/>
        <end position="305"/>
    </location>
</feature>
<proteinExistence type="predicted"/>
<dbReference type="InterPro" id="IPR051240">
    <property type="entry name" value="Mito_RNA-Proc/Resp"/>
</dbReference>
<feature type="repeat" description="PPR" evidence="2">
    <location>
        <begin position="236"/>
        <end position="270"/>
    </location>
</feature>
<dbReference type="Pfam" id="PF13041">
    <property type="entry name" value="PPR_2"/>
    <property type="match status" value="2"/>
</dbReference>
<gene>
    <name evidence="3" type="ORF">QJS10_CPB14g00394</name>
</gene>
<feature type="repeat" description="PPR" evidence="2">
    <location>
        <begin position="201"/>
        <end position="235"/>
    </location>
</feature>
<dbReference type="NCBIfam" id="TIGR00756">
    <property type="entry name" value="PPR"/>
    <property type="match status" value="6"/>
</dbReference>
<keyword evidence="4" id="KW-1185">Reference proteome</keyword>
<dbReference type="InterPro" id="IPR011990">
    <property type="entry name" value="TPR-like_helical_dom_sf"/>
</dbReference>
<dbReference type="AlphaFoldDB" id="A0AAV9DCX2"/>
<dbReference type="Proteomes" id="UP001180020">
    <property type="component" value="Unassembled WGS sequence"/>
</dbReference>
<sequence>MFFLSLHCNLIKQSFHRAVEKKNPSPPHDQQMHRRFISAVHSLNPLYSTLPRPTPSLFSTSSLQSSTPSLPLPVPLRSFLFDPQNPNQIDLICSHLKHSPATSLSQPHLRLGNSDVSKILLRCQSDPLKALDFFNWSKTHLGLRPTTQNYCVVVHILAWAKKSSQAIETLFELVENRELIGSKDDVFQGLLSAGEFGCNFDPSVFGMLIKVYLRLGFVEEGFEAFQRTVGVGLAPDTRTCNTLLNGLSKVGSFELCWEVYDAMERARVLPNSVTFNVLMKVICKSGDAGKAKAFMEDMEEKGFEPDVFTYNTLIAGYCRKGRLEEAFYLFRIMGLRGVEADSVSYRILVHGLCKDGRVKDAHQLFNQMVQLGFGADNFMYELLISGYCEEGRLREAKSLLEEMIQNGLVPSKIGCGVIVDSHIKRGQLLSCLNYIVRLRRVGVPLSAGIYRSLIKALCEENRPNAGKSVFDWMLEDGLEPDLEVYNAGRGFM</sequence>
<feature type="repeat" description="PPR" evidence="2">
    <location>
        <begin position="376"/>
        <end position="410"/>
    </location>
</feature>
<protein>
    <submittedName>
        <fullName evidence="3">Pentatricopeptide repeat-containing protein</fullName>
    </submittedName>
</protein>
<dbReference type="Pfam" id="PF12854">
    <property type="entry name" value="PPR_1"/>
    <property type="match status" value="1"/>
</dbReference>
<reference evidence="3" key="2">
    <citation type="submission" date="2023-06" db="EMBL/GenBank/DDBJ databases">
        <authorList>
            <person name="Ma L."/>
            <person name="Liu K.-W."/>
            <person name="Li Z."/>
            <person name="Hsiao Y.-Y."/>
            <person name="Qi Y."/>
            <person name="Fu T."/>
            <person name="Tang G."/>
            <person name="Zhang D."/>
            <person name="Sun W.-H."/>
            <person name="Liu D.-K."/>
            <person name="Li Y."/>
            <person name="Chen G.-Z."/>
            <person name="Liu X.-D."/>
            <person name="Liao X.-Y."/>
            <person name="Jiang Y.-T."/>
            <person name="Yu X."/>
            <person name="Hao Y."/>
            <person name="Huang J."/>
            <person name="Zhao X.-W."/>
            <person name="Ke S."/>
            <person name="Chen Y.-Y."/>
            <person name="Wu W.-L."/>
            <person name="Hsu J.-L."/>
            <person name="Lin Y.-F."/>
            <person name="Huang M.-D."/>
            <person name="Li C.-Y."/>
            <person name="Huang L."/>
            <person name="Wang Z.-W."/>
            <person name="Zhao X."/>
            <person name="Zhong W.-Y."/>
            <person name="Peng D.-H."/>
            <person name="Ahmad S."/>
            <person name="Lan S."/>
            <person name="Zhang J.-S."/>
            <person name="Tsai W.-C."/>
            <person name="Van De Peer Y."/>
            <person name="Liu Z.-J."/>
        </authorList>
    </citation>
    <scope>NUCLEOTIDE SEQUENCE</scope>
    <source>
        <strain evidence="3">CP</strain>
        <tissue evidence="3">Leaves</tissue>
    </source>
</reference>